<keyword evidence="14" id="KW-1185">Reference proteome</keyword>
<evidence type="ECO:0000256" key="5">
    <source>
        <dbReference type="ARBA" id="ARBA00022448"/>
    </source>
</evidence>
<reference evidence="11" key="3">
    <citation type="submission" date="2020-01" db="EMBL/GenBank/DDBJ databases">
        <authorList>
            <person name="Korhonen P.K.K."/>
            <person name="Guangxu M.G."/>
            <person name="Wang T.W."/>
            <person name="Stroehlein A.J.S."/>
            <person name="Young N.D."/>
            <person name="Ang C.-S.A."/>
            <person name="Fernando D.W.F."/>
            <person name="Lu H.L."/>
            <person name="Taylor S.T."/>
            <person name="Ehtesham M.E.M."/>
            <person name="Najaraj S.H.N."/>
            <person name="Harsha G.H.G."/>
            <person name="Madugundu A.M."/>
            <person name="Renuse S.R."/>
            <person name="Holt D.H."/>
            <person name="Pandey A.P."/>
            <person name="Papenfuss A.P."/>
            <person name="Gasser R.B.G."/>
            <person name="Fischer K.F."/>
        </authorList>
    </citation>
    <scope>NUCLEOTIDE SEQUENCE</scope>
    <source>
        <strain evidence="11">SSS_KF_BRIS2020</strain>
    </source>
</reference>
<keyword evidence="6" id="KW-0679">Respiratory chain</keyword>
<keyword evidence="8" id="KW-0249">Electron transport</keyword>
<accession>A0A132ADM4</accession>
<reference evidence="12 15" key="1">
    <citation type="journal article" date="2015" name="Parasit. Vectors">
        <title>Draft genome of the scabies mite.</title>
        <authorList>
            <person name="Rider S.D.Jr."/>
            <person name="Morgan M.S."/>
            <person name="Arlian L.G."/>
        </authorList>
    </citation>
    <scope>NUCLEOTIDE SEQUENCE [LARGE SCALE GENOMIC DNA]</scope>
    <source>
        <strain evidence="12">Arlian Lab</strain>
    </source>
</reference>
<evidence type="ECO:0000313" key="12">
    <source>
        <dbReference type="EMBL" id="KPM08550.1"/>
    </source>
</evidence>
<evidence type="ECO:0000256" key="8">
    <source>
        <dbReference type="ARBA" id="ARBA00022982"/>
    </source>
</evidence>
<reference evidence="13" key="4">
    <citation type="submission" date="2022-06" db="UniProtKB">
        <authorList>
            <consortium name="EnsemblMetazoa"/>
        </authorList>
    </citation>
    <scope>IDENTIFICATION</scope>
</reference>
<dbReference type="InterPro" id="IPR006806">
    <property type="entry name" value="NDUFA5"/>
</dbReference>
<keyword evidence="5" id="KW-0813">Transport</keyword>
<comment type="subunit">
    <text evidence="4">Complex I is composed of 45 different subunits.</text>
</comment>
<dbReference type="AlphaFoldDB" id="A0A132ADM4"/>
<dbReference type="OrthoDB" id="286811at2759"/>
<evidence type="ECO:0000313" key="14">
    <source>
        <dbReference type="Proteomes" id="UP000070412"/>
    </source>
</evidence>
<dbReference type="Pfam" id="PF04716">
    <property type="entry name" value="ETC_C1_NDUFA5"/>
    <property type="match status" value="1"/>
</dbReference>
<dbReference type="GO" id="GO:0005743">
    <property type="term" value="C:mitochondrial inner membrane"/>
    <property type="evidence" value="ECO:0007669"/>
    <property type="project" value="UniProtKB-SubCell"/>
</dbReference>
<keyword evidence="7" id="KW-0999">Mitochondrion inner membrane</keyword>
<proteinExistence type="inferred from homology"/>
<dbReference type="EMBL" id="JXLN01012498">
    <property type="protein sequence ID" value="KPM08550.1"/>
    <property type="molecule type" value="Genomic_DNA"/>
</dbReference>
<gene>
    <name evidence="11" type="primary">SSS_695g</name>
    <name evidence="12" type="ORF">QR98_0070720</name>
    <name evidence="11" type="ORF">SSS_695</name>
</gene>
<name>A0A132ADM4_SARSC</name>
<dbReference type="PANTHER" id="PTHR12653">
    <property type="entry name" value="NADH-UBIQUINONE OXIDOREDUCTASE 13 KD-B SUBUNIT"/>
    <property type="match status" value="1"/>
</dbReference>
<evidence type="ECO:0000313" key="13">
    <source>
        <dbReference type="EnsemblMetazoa" id="KAF7490786.1"/>
    </source>
</evidence>
<dbReference type="PANTHER" id="PTHR12653:SF0">
    <property type="entry name" value="NADH DEHYDROGENASE [UBIQUINONE] 1 ALPHA SUBCOMPLEX SUBUNIT 5"/>
    <property type="match status" value="1"/>
</dbReference>
<evidence type="ECO:0000256" key="9">
    <source>
        <dbReference type="ARBA" id="ARBA00023128"/>
    </source>
</evidence>
<evidence type="ECO:0000256" key="7">
    <source>
        <dbReference type="ARBA" id="ARBA00022792"/>
    </source>
</evidence>
<evidence type="ECO:0000256" key="3">
    <source>
        <dbReference type="ARBA" id="ARBA00010261"/>
    </source>
</evidence>
<dbReference type="EMBL" id="WVUK01000062">
    <property type="protein sequence ID" value="KAF7490786.1"/>
    <property type="molecule type" value="Genomic_DNA"/>
</dbReference>
<comment type="similarity">
    <text evidence="3">Belongs to the complex I NDUFA5 subunit family.</text>
</comment>
<evidence type="ECO:0000256" key="4">
    <source>
        <dbReference type="ARBA" id="ARBA00011533"/>
    </source>
</evidence>
<dbReference type="Proteomes" id="UP000616769">
    <property type="component" value="Unassembled WGS sequence"/>
</dbReference>
<dbReference type="EnsemblMetazoa" id="SSS_695s_mrna">
    <property type="protein sequence ID" value="KAF7490786.1"/>
    <property type="gene ID" value="SSS_695"/>
</dbReference>
<comment type="function">
    <text evidence="1">Accessory subunit of the mitochondrial membrane respiratory chain NADH dehydrogenase (Complex I), that is believed not to be involved in catalysis. Complex I functions in the transfer of electrons from NADH to the respiratory chain. The immediate electron acceptor for the enzyme is believed to be ubiquinone.</text>
</comment>
<organism evidence="12 15">
    <name type="scientific">Sarcoptes scabiei</name>
    <name type="common">Itch mite</name>
    <name type="synonym">Acarus scabiei</name>
    <dbReference type="NCBI Taxonomy" id="52283"/>
    <lineage>
        <taxon>Eukaryota</taxon>
        <taxon>Metazoa</taxon>
        <taxon>Ecdysozoa</taxon>
        <taxon>Arthropoda</taxon>
        <taxon>Chelicerata</taxon>
        <taxon>Arachnida</taxon>
        <taxon>Acari</taxon>
        <taxon>Acariformes</taxon>
        <taxon>Sarcoptiformes</taxon>
        <taxon>Astigmata</taxon>
        <taxon>Psoroptidia</taxon>
        <taxon>Sarcoptoidea</taxon>
        <taxon>Sarcoptidae</taxon>
        <taxon>Sarcoptinae</taxon>
        <taxon>Sarcoptes</taxon>
    </lineage>
</organism>
<dbReference type="VEuPathDB" id="VectorBase:SSCA008949"/>
<protein>
    <submittedName>
        <fullName evidence="11 12">NADH dehydrogenase [ubiquinone] 1 alpha subcomplex subunit 5</fullName>
    </submittedName>
</protein>
<evidence type="ECO:0000256" key="10">
    <source>
        <dbReference type="ARBA" id="ARBA00023136"/>
    </source>
</evidence>
<evidence type="ECO:0000256" key="1">
    <source>
        <dbReference type="ARBA" id="ARBA00003195"/>
    </source>
</evidence>
<evidence type="ECO:0000256" key="2">
    <source>
        <dbReference type="ARBA" id="ARBA00004443"/>
    </source>
</evidence>
<sequence>MAKFIKKTTGLTGLQVSNNPREQLISLYKKILGVLNEMPDSAAYKNYTRANINQRLTIVQNENDPQAIEQKINCGQCEELIVQAENELSLAYRFLRDKPWEPPIEPAPENQWKWPIN</sequence>
<evidence type="ECO:0000313" key="15">
    <source>
        <dbReference type="Proteomes" id="UP000616769"/>
    </source>
</evidence>
<keyword evidence="9" id="KW-0496">Mitochondrion</keyword>
<dbReference type="GO" id="GO:0022904">
    <property type="term" value="P:respiratory electron transport chain"/>
    <property type="evidence" value="ECO:0007669"/>
    <property type="project" value="InterPro"/>
</dbReference>
<evidence type="ECO:0000256" key="6">
    <source>
        <dbReference type="ARBA" id="ARBA00022660"/>
    </source>
</evidence>
<dbReference type="Proteomes" id="UP000070412">
    <property type="component" value="Unassembled WGS sequence"/>
</dbReference>
<reference evidence="14" key="2">
    <citation type="journal article" date="2020" name="PLoS Negl. Trop. Dis.">
        <title>High-quality nuclear genome for Sarcoptes scabiei-A critical resource for a neglected parasite.</title>
        <authorList>
            <person name="Korhonen P.K."/>
            <person name="Gasser R.B."/>
            <person name="Ma G."/>
            <person name="Wang T."/>
            <person name="Stroehlein A.J."/>
            <person name="Young N.D."/>
            <person name="Ang C.S."/>
            <person name="Fernando D.D."/>
            <person name="Lu H.C."/>
            <person name="Taylor S."/>
            <person name="Reynolds S.L."/>
            <person name="Mofiz E."/>
            <person name="Najaraj S.H."/>
            <person name="Gowda H."/>
            <person name="Madugundu A."/>
            <person name="Renuse S."/>
            <person name="Holt D."/>
            <person name="Pandey A."/>
            <person name="Papenfuss A.T."/>
            <person name="Fischer K."/>
        </authorList>
    </citation>
    <scope>NUCLEOTIDE SEQUENCE [LARGE SCALE GENOMIC DNA]</scope>
</reference>
<keyword evidence="10" id="KW-0472">Membrane</keyword>
<comment type="subcellular location">
    <subcellularLocation>
        <location evidence="2">Mitochondrion inner membrane</location>
        <topology evidence="2">Peripheral membrane protein</topology>
        <orientation evidence="2">Matrix side</orientation>
    </subcellularLocation>
</comment>
<dbReference type="OMA" id="ENQWKWP"/>
<evidence type="ECO:0000313" key="11">
    <source>
        <dbReference type="EMBL" id="KAF7490786.1"/>
    </source>
</evidence>
<keyword evidence="11" id="KW-0830">Ubiquinone</keyword>